<dbReference type="EMBL" id="JAQJZL010000016">
    <property type="protein sequence ID" value="KAJ6022839.1"/>
    <property type="molecule type" value="Genomic_DNA"/>
</dbReference>
<dbReference type="AlphaFoldDB" id="A0AAD6N2H6"/>
<dbReference type="Proteomes" id="UP001219568">
    <property type="component" value="Unassembled WGS sequence"/>
</dbReference>
<protein>
    <submittedName>
        <fullName evidence="1">Uncharacterized protein</fullName>
    </submittedName>
</protein>
<sequence length="183" mass="21279">MDDPYWDPYWATQLRGDQINYPNSLPANMTSGFVRAIELEWDPKAESSLNRAVRTYRIRYEKLKAMTEHYAYQVADERNKSYVLIIGSFHESTTTTHRGQKTTKPDGCHFTVNLEPGEESVHVYYNLRVPDNRQYEWVGQSVVPALKQGETHRRIDPLQCKGRWVFDGQHMVDPYALASGSRH</sequence>
<gene>
    <name evidence="1" type="ORF">N7460_013234</name>
</gene>
<name>A0AAD6N2H6_PENCN</name>
<comment type="caution">
    <text evidence="1">The sequence shown here is derived from an EMBL/GenBank/DDBJ whole genome shotgun (WGS) entry which is preliminary data.</text>
</comment>
<accession>A0AAD6N2H6</accession>
<keyword evidence="2" id="KW-1185">Reference proteome</keyword>
<proteinExistence type="predicted"/>
<organism evidence="1 2">
    <name type="scientific">Penicillium canescens</name>
    <dbReference type="NCBI Taxonomy" id="5083"/>
    <lineage>
        <taxon>Eukaryota</taxon>
        <taxon>Fungi</taxon>
        <taxon>Dikarya</taxon>
        <taxon>Ascomycota</taxon>
        <taxon>Pezizomycotina</taxon>
        <taxon>Eurotiomycetes</taxon>
        <taxon>Eurotiomycetidae</taxon>
        <taxon>Eurotiales</taxon>
        <taxon>Aspergillaceae</taxon>
        <taxon>Penicillium</taxon>
    </lineage>
</organism>
<evidence type="ECO:0000313" key="2">
    <source>
        <dbReference type="Proteomes" id="UP001219568"/>
    </source>
</evidence>
<reference evidence="1" key="2">
    <citation type="submission" date="2023-01" db="EMBL/GenBank/DDBJ databases">
        <authorList>
            <person name="Petersen C."/>
        </authorList>
    </citation>
    <scope>NUCLEOTIDE SEQUENCE</scope>
    <source>
        <strain evidence="1">IBT 15450</strain>
    </source>
</reference>
<evidence type="ECO:0000313" key="1">
    <source>
        <dbReference type="EMBL" id="KAJ6022839.1"/>
    </source>
</evidence>
<reference evidence="1" key="1">
    <citation type="journal article" date="2023" name="IMA Fungus">
        <title>Comparative genomic study of the Penicillium genus elucidates a diverse pangenome and 15 lateral gene transfer events.</title>
        <authorList>
            <person name="Petersen C."/>
            <person name="Sorensen T."/>
            <person name="Nielsen M.R."/>
            <person name="Sondergaard T.E."/>
            <person name="Sorensen J.L."/>
            <person name="Fitzpatrick D.A."/>
            <person name="Frisvad J.C."/>
            <person name="Nielsen K.L."/>
        </authorList>
    </citation>
    <scope>NUCLEOTIDE SEQUENCE</scope>
    <source>
        <strain evidence="1">IBT 15450</strain>
    </source>
</reference>